<dbReference type="GeneID" id="54288334"/>
<dbReference type="EMBL" id="ML978068">
    <property type="protein sequence ID" value="KAF2017716.1"/>
    <property type="molecule type" value="Genomic_DNA"/>
</dbReference>
<evidence type="ECO:0000313" key="2">
    <source>
        <dbReference type="EMBL" id="KAF2017716.1"/>
    </source>
</evidence>
<feature type="compositionally biased region" description="Basic residues" evidence="1">
    <location>
        <begin position="13"/>
        <end position="26"/>
    </location>
</feature>
<proteinExistence type="predicted"/>
<feature type="compositionally biased region" description="Low complexity" evidence="1">
    <location>
        <begin position="136"/>
        <end position="145"/>
    </location>
</feature>
<dbReference type="Proteomes" id="UP000799778">
    <property type="component" value="Unassembled WGS sequence"/>
</dbReference>
<dbReference type="AlphaFoldDB" id="A0A6A5XXN7"/>
<gene>
    <name evidence="2" type="ORF">BU24DRAFT_449330</name>
</gene>
<evidence type="ECO:0000313" key="3">
    <source>
        <dbReference type="Proteomes" id="UP000799778"/>
    </source>
</evidence>
<dbReference type="RefSeq" id="XP_033386055.1">
    <property type="nucleotide sequence ID" value="XM_033530937.1"/>
</dbReference>
<feature type="region of interest" description="Disordered" evidence="1">
    <location>
        <begin position="283"/>
        <end position="385"/>
    </location>
</feature>
<evidence type="ECO:0000256" key="1">
    <source>
        <dbReference type="SAM" id="MobiDB-lite"/>
    </source>
</evidence>
<feature type="region of interest" description="Disordered" evidence="1">
    <location>
        <begin position="1"/>
        <end position="26"/>
    </location>
</feature>
<accession>A0A6A5XXN7</accession>
<feature type="region of interest" description="Disordered" evidence="1">
    <location>
        <begin position="127"/>
        <end position="154"/>
    </location>
</feature>
<organism evidence="2 3">
    <name type="scientific">Aaosphaeria arxii CBS 175.79</name>
    <dbReference type="NCBI Taxonomy" id="1450172"/>
    <lineage>
        <taxon>Eukaryota</taxon>
        <taxon>Fungi</taxon>
        <taxon>Dikarya</taxon>
        <taxon>Ascomycota</taxon>
        <taxon>Pezizomycotina</taxon>
        <taxon>Dothideomycetes</taxon>
        <taxon>Pleosporomycetidae</taxon>
        <taxon>Pleosporales</taxon>
        <taxon>Pleosporales incertae sedis</taxon>
        <taxon>Aaosphaeria</taxon>
    </lineage>
</organism>
<feature type="compositionally biased region" description="Pro residues" evidence="1">
    <location>
        <begin position="1"/>
        <end position="10"/>
    </location>
</feature>
<name>A0A6A5XXN7_9PLEO</name>
<keyword evidence="3" id="KW-1185">Reference proteome</keyword>
<reference evidence="2" key="1">
    <citation type="journal article" date="2020" name="Stud. Mycol.">
        <title>101 Dothideomycetes genomes: a test case for predicting lifestyles and emergence of pathogens.</title>
        <authorList>
            <person name="Haridas S."/>
            <person name="Albert R."/>
            <person name="Binder M."/>
            <person name="Bloem J."/>
            <person name="Labutti K."/>
            <person name="Salamov A."/>
            <person name="Andreopoulos B."/>
            <person name="Baker S."/>
            <person name="Barry K."/>
            <person name="Bills G."/>
            <person name="Bluhm B."/>
            <person name="Cannon C."/>
            <person name="Castanera R."/>
            <person name="Culley D."/>
            <person name="Daum C."/>
            <person name="Ezra D."/>
            <person name="Gonzalez J."/>
            <person name="Henrissat B."/>
            <person name="Kuo A."/>
            <person name="Liang C."/>
            <person name="Lipzen A."/>
            <person name="Lutzoni F."/>
            <person name="Magnuson J."/>
            <person name="Mondo S."/>
            <person name="Nolan M."/>
            <person name="Ohm R."/>
            <person name="Pangilinan J."/>
            <person name="Park H.-J."/>
            <person name="Ramirez L."/>
            <person name="Alfaro M."/>
            <person name="Sun H."/>
            <person name="Tritt A."/>
            <person name="Yoshinaga Y."/>
            <person name="Zwiers L.-H."/>
            <person name="Turgeon B."/>
            <person name="Goodwin S."/>
            <person name="Spatafora J."/>
            <person name="Crous P."/>
            <person name="Grigoriev I."/>
        </authorList>
    </citation>
    <scope>NUCLEOTIDE SEQUENCE</scope>
    <source>
        <strain evidence="2">CBS 175.79</strain>
    </source>
</reference>
<protein>
    <submittedName>
        <fullName evidence="2">Uncharacterized protein</fullName>
    </submittedName>
</protein>
<sequence>MAPISPPPSPSARQHHHHHIIPPSRLRKRDRLRPAVILLAVLSILWTGNRLRTAAAAGEGGMYAYPLRGGGEVNSFVGGGAVLPHVASGAGLGDELVEGKGGDEEGEKKKVGESVWGTHGVVGGWLFKPKEKDTGTGKTTTTNETGGEGKKGGVLGSLWREHVAVKEDKDDGGTLGSIAAVEPATPDAKDGGSSGEKTEYISPSLAEQFAQEKEMYMDASRVSHDGGDGRTPPLPVPVQAGLAVPAADQDTTASLPAPEHKQALQDDYDNDAVALLPQKIPETALKPPVESGLEPLPLPLPTPSRNDQLTTPAAGLEPSTNPAAADQHATWEEGVGQEADANADADADANAAARVSDSKQQHHGGAMLGAMNMGSMGLSGGFRRS</sequence>